<evidence type="ECO:0000256" key="1">
    <source>
        <dbReference type="ARBA" id="ARBA00022490"/>
    </source>
</evidence>
<feature type="region of interest" description="Disordered" evidence="4">
    <location>
        <begin position="224"/>
        <end position="272"/>
    </location>
</feature>
<evidence type="ECO:0000256" key="2">
    <source>
        <dbReference type="ARBA" id="ARBA00022540"/>
    </source>
</evidence>
<dbReference type="OrthoDB" id="20381at2759"/>
<evidence type="ECO:0008006" key="7">
    <source>
        <dbReference type="Google" id="ProtNLM"/>
    </source>
</evidence>
<dbReference type="PANTHER" id="PTHR21681:SF0">
    <property type="entry name" value="EUKARYOTIC TRANSLATION INITIATION FACTOR 3 SUBUNIT J"/>
    <property type="match status" value="1"/>
</dbReference>
<accession>A0A8J6CHI6</accession>
<keyword evidence="3" id="KW-0648">Protein biosynthesis</keyword>
<evidence type="ECO:0000256" key="3">
    <source>
        <dbReference type="ARBA" id="ARBA00022917"/>
    </source>
</evidence>
<keyword evidence="6" id="KW-1185">Reference proteome</keyword>
<evidence type="ECO:0000313" key="5">
    <source>
        <dbReference type="EMBL" id="KAG8471186.1"/>
    </source>
</evidence>
<dbReference type="GO" id="GO:0005852">
    <property type="term" value="C:eukaryotic translation initiation factor 3 complex"/>
    <property type="evidence" value="ECO:0007669"/>
    <property type="project" value="InterPro"/>
</dbReference>
<protein>
    <recommendedName>
        <fullName evidence="7">Eukaryotic translation initiation factor 3 30 kDa subunit</fullName>
    </recommendedName>
</protein>
<dbReference type="GO" id="GO:0003743">
    <property type="term" value="F:translation initiation factor activity"/>
    <property type="evidence" value="ECO:0007669"/>
    <property type="project" value="UniProtKB-KW"/>
</dbReference>
<evidence type="ECO:0000313" key="6">
    <source>
        <dbReference type="Proteomes" id="UP000751190"/>
    </source>
</evidence>
<keyword evidence="1" id="KW-0963">Cytoplasm</keyword>
<dbReference type="PANTHER" id="PTHR21681">
    <property type="entry name" value="EUKARYOTIC TRANSLATION INITIATION FACTOR 3 SUBUNIT J"/>
    <property type="match status" value="1"/>
</dbReference>
<keyword evidence="2" id="KW-0396">Initiation factor</keyword>
<sequence length="272" mass="29049">MPATGDDDDDWDADDFAPPALDKPAAPPETWSDEEEDVNKAEPAPRASAATAASAAPSDQLRPKQLAKAKLAEREAKEREQEARAKAAAKAAKAAVAFGDDRGLLDGARGAQAGESDGDALAEKLRLRQLQEEADFENAQGIFDMSRAKKALEAPGAETIDAFVARNATDGEALADKVAQKLLQFENTPFYLAMLKSLVKHASASMSADDVKELSTSVQVIANDKLKAERERQKGKKKPTAASKKASIAQSHNPAFDNTDEYGDFGGDDDFM</sequence>
<dbReference type="InterPro" id="IPR023194">
    <property type="entry name" value="eIF3-like_dom_sf"/>
</dbReference>
<feature type="region of interest" description="Disordered" evidence="4">
    <location>
        <begin position="1"/>
        <end position="92"/>
    </location>
</feature>
<feature type="compositionally biased region" description="Low complexity" evidence="4">
    <location>
        <begin position="240"/>
        <end position="249"/>
    </location>
</feature>
<reference evidence="5" key="1">
    <citation type="submission" date="2021-05" db="EMBL/GenBank/DDBJ databases">
        <title>The genome of the haptophyte Pavlova lutheri (Diacronema luteri, Pavlovales) - a model for lipid biosynthesis in eukaryotic algae.</title>
        <authorList>
            <person name="Hulatt C.J."/>
            <person name="Posewitz M.C."/>
        </authorList>
    </citation>
    <scope>NUCLEOTIDE SEQUENCE</scope>
    <source>
        <strain evidence="5">NIVA-4/92</strain>
    </source>
</reference>
<feature type="compositionally biased region" description="Basic and acidic residues" evidence="4">
    <location>
        <begin position="70"/>
        <end position="85"/>
    </location>
</feature>
<dbReference type="Proteomes" id="UP000751190">
    <property type="component" value="Unassembled WGS sequence"/>
</dbReference>
<dbReference type="OMA" id="NDYEDFM"/>
<gene>
    <name evidence="5" type="ORF">KFE25_009607</name>
</gene>
<feature type="compositionally biased region" description="Acidic residues" evidence="4">
    <location>
        <begin position="258"/>
        <end position="272"/>
    </location>
</feature>
<evidence type="ECO:0000256" key="4">
    <source>
        <dbReference type="SAM" id="MobiDB-lite"/>
    </source>
</evidence>
<organism evidence="5 6">
    <name type="scientific">Diacronema lutheri</name>
    <name type="common">Unicellular marine alga</name>
    <name type="synonym">Monochrysis lutheri</name>
    <dbReference type="NCBI Taxonomy" id="2081491"/>
    <lineage>
        <taxon>Eukaryota</taxon>
        <taxon>Haptista</taxon>
        <taxon>Haptophyta</taxon>
        <taxon>Pavlovophyceae</taxon>
        <taxon>Pavlovales</taxon>
        <taxon>Pavlovaceae</taxon>
        <taxon>Diacronema</taxon>
    </lineage>
</organism>
<dbReference type="EMBL" id="JAGTXO010000001">
    <property type="protein sequence ID" value="KAG8471186.1"/>
    <property type="molecule type" value="Genomic_DNA"/>
</dbReference>
<dbReference type="Gene3D" id="1.10.246.60">
    <property type="entry name" value="Eukaryotic translation initiation factor 3 like domains"/>
    <property type="match status" value="1"/>
</dbReference>
<dbReference type="AlphaFoldDB" id="A0A8J6CHI6"/>
<dbReference type="InterPro" id="IPR013906">
    <property type="entry name" value="eIF3j"/>
</dbReference>
<proteinExistence type="predicted"/>
<feature type="compositionally biased region" description="Acidic residues" evidence="4">
    <location>
        <begin position="1"/>
        <end position="15"/>
    </location>
</feature>
<feature type="compositionally biased region" description="Low complexity" evidence="4">
    <location>
        <begin position="41"/>
        <end position="69"/>
    </location>
</feature>
<name>A0A8J6CHI6_DIALT</name>
<comment type="caution">
    <text evidence="5">The sequence shown here is derived from an EMBL/GenBank/DDBJ whole genome shotgun (WGS) entry which is preliminary data.</text>
</comment>
<dbReference type="Pfam" id="PF08597">
    <property type="entry name" value="eIF3_subunit"/>
    <property type="match status" value="1"/>
</dbReference>